<dbReference type="PROSITE" id="PS51892">
    <property type="entry name" value="SUBTILASE"/>
    <property type="match status" value="1"/>
</dbReference>
<dbReference type="InterPro" id="IPR023828">
    <property type="entry name" value="Peptidase_S8_Ser-AS"/>
</dbReference>
<feature type="domain" description="Tripeptidyl-peptidase II galactose-binding" evidence="13">
    <location>
        <begin position="679"/>
        <end position="777"/>
    </location>
</feature>
<feature type="compositionally biased region" description="Basic and acidic residues" evidence="9">
    <location>
        <begin position="1038"/>
        <end position="1051"/>
    </location>
</feature>
<feature type="active site" description="Charge relay system" evidence="8">
    <location>
        <position position="46"/>
    </location>
</feature>
<evidence type="ECO:0000313" key="15">
    <source>
        <dbReference type="Proteomes" id="UP000187283"/>
    </source>
</evidence>
<evidence type="ECO:0000256" key="3">
    <source>
        <dbReference type="ARBA" id="ARBA00012462"/>
    </source>
</evidence>
<feature type="domain" description="Peptidase S8/S53" evidence="10">
    <location>
        <begin position="37"/>
        <end position="501"/>
    </location>
</feature>
<accession>A0A1R1X0S6</accession>
<evidence type="ECO:0000256" key="4">
    <source>
        <dbReference type="ARBA" id="ARBA00022438"/>
    </source>
</evidence>
<dbReference type="Pfam" id="PF21316">
    <property type="entry name" value="TPPII_GBD"/>
    <property type="match status" value="1"/>
</dbReference>
<feature type="domain" description="Tripeptidyl peptidase II second Ig-like" evidence="11">
    <location>
        <begin position="821"/>
        <end position="1000"/>
    </location>
</feature>
<dbReference type="InterPro" id="IPR015500">
    <property type="entry name" value="Peptidase_S8_subtilisin-rel"/>
</dbReference>
<dbReference type="EMBL" id="LSSN01005849">
    <property type="protein sequence ID" value="OMJ08231.1"/>
    <property type="molecule type" value="Genomic_DNA"/>
</dbReference>
<sequence>MSCSFETPIPKFPGNGLTPTEDTQATSFIQKYPDYDGRNTIIAILDTGVDPAAAGMQVTSDGKPKIIDIVDCTGSGDVYLSEEQEIQIINECGDQRKYVLSSSGEKLFINPKWNIPSRMVRVGSKMLYDLTPTELTNRIKTERLDAYRTKNLEATHHIREQLLSISKIKDEDKSEEQKKEEIELNAQLTGLKQLYDSYEDFGPNLDCIVFHDGTDYLAVVNTTSGHDLSELTPLRDYKIDRKYAYLDKSNLFGYSVKIYDNGRLLSVVTAAGSHGSHVAGITAGYNKDDSEMNGVAPGAQLISLKIGDHRLGSLETGAGLTRAANSIIEHKADLANMSYGEPTTVANSGFFVNLLKENVIRQHHCIFVSSAGNAGPGLSTSGSPGGTTDDVIGVGAFVGHQQMKSNYFMLKNVKETSYTWSSLGPTFDGAKGATIYGPGSAAQCYPEYTLKQYEIINGTSMSSPNVCGCLSLLVSGLKALSLRVTPYRISRAITATSKDVGDILNVGFIQTEKAFNFLLANKQNDDLDISYNISIDSRSGARGLYYRGIDECTRLNVEDISVSPRFLFSPNFEDSGDSGKDARELLRREKYGYDRKLVMVSNSSWVQIPDSLYCNSVGRSFRLSVDCKSLEEGKFHYAEIQAFDSENVQSGAVFTIPVTVAKPKAVGNLAEITMKDLNFKPTELKRWYLHAPLSANKMIVTVRSKNLSASAPANFVINTCQLIPGERHELYEYQQYFRLAQGSYVSGDDGVQKVVHNIDAIGGVTVEIVLGQFWSQFDCHNIDVKIEFNGVQLLSSSGNSNGLFIDGNRPSTKVDLVSSLRRTDLVQPKITLNTSRKSILPNKSEIIPLSCDRDSLPNKSFVYGMLLYYKATLTKGKYTFRFPACDNFIYDSWFEDKMIQIFDANKKRLAVYSVYPDVLSIDLAGDYYINVLVRYNKIEDLEKIKATPIFIDSQITPISPPIATNFSNAFLASNSTPRIAIDKGSISSIYVSGVKPDSLGANTDSGDILLGNISFGSDSLRTLDVQVSAPKKPSPAKPADKAAKKGEVDAADQKSQLEKAISDLKISYISKIKDVSEQKNLIDEISKADPNNVSLYEQAISAYDTDIKKGFVFLNSPQEPVDLFKLCENYLRVHSFSSKVIEMLDMKNLSYELKGELKADATDSEIESRKALEKKKDSVSNALMRRIRAMIYIYYCIQYTSADKSDLLYANICSDSLDKLKKLVCPAISLKDISAEISEYEKWMGISNKPDAKPSQIPSLDYTYISAANSILNLEYGQSLLTLNRYLDNATLNDSTISDYKTMWGIRVFLVGLLGWNFIQNHFNESQYYIFPDSFAKF</sequence>
<comment type="caution">
    <text evidence="14">The sequence shown here is derived from an EMBL/GenBank/DDBJ whole genome shotgun (WGS) entry which is preliminary data.</text>
</comment>
<evidence type="ECO:0000256" key="6">
    <source>
        <dbReference type="ARBA" id="ARBA00022801"/>
    </source>
</evidence>
<dbReference type="GO" id="GO:0004252">
    <property type="term" value="F:serine-type endopeptidase activity"/>
    <property type="evidence" value="ECO:0007669"/>
    <property type="project" value="UniProtKB-UniRule"/>
</dbReference>
<dbReference type="EC" id="3.4.14.10" evidence="3"/>
<evidence type="ECO:0000259" key="11">
    <source>
        <dbReference type="Pfam" id="PF12580"/>
    </source>
</evidence>
<evidence type="ECO:0000313" key="14">
    <source>
        <dbReference type="EMBL" id="OMJ08231.1"/>
    </source>
</evidence>
<dbReference type="InterPro" id="IPR048384">
    <property type="entry name" value="TPPII_GBD"/>
</dbReference>
<dbReference type="GO" id="GO:0008240">
    <property type="term" value="F:tripeptidyl-peptidase activity"/>
    <property type="evidence" value="ECO:0007669"/>
    <property type="project" value="UniProtKB-EC"/>
</dbReference>
<dbReference type="InterPro" id="IPR022229">
    <property type="entry name" value="TPPII_Ig-like-2"/>
</dbReference>
<dbReference type="PRINTS" id="PR00723">
    <property type="entry name" value="SUBTILISIN"/>
</dbReference>
<feature type="active site" description="Charge relay system" evidence="8">
    <location>
        <position position="460"/>
    </location>
</feature>
<dbReference type="InterPro" id="IPR048383">
    <property type="entry name" value="TPPII_Ig-like-1"/>
</dbReference>
<evidence type="ECO:0000256" key="2">
    <source>
        <dbReference type="ARBA" id="ARBA00011073"/>
    </source>
</evidence>
<dbReference type="PROSITE" id="PS00138">
    <property type="entry name" value="SUBTILASE_SER"/>
    <property type="match status" value="1"/>
</dbReference>
<dbReference type="InterPro" id="IPR000209">
    <property type="entry name" value="Peptidase_S8/S53_dom"/>
</dbReference>
<evidence type="ECO:0000259" key="13">
    <source>
        <dbReference type="Pfam" id="PF21316"/>
    </source>
</evidence>
<evidence type="ECO:0000256" key="5">
    <source>
        <dbReference type="ARBA" id="ARBA00022670"/>
    </source>
</evidence>
<evidence type="ECO:0000256" key="7">
    <source>
        <dbReference type="ARBA" id="ARBA00022825"/>
    </source>
</evidence>
<dbReference type="Gene3D" id="2.60.40.3170">
    <property type="match status" value="1"/>
</dbReference>
<dbReference type="InterPro" id="IPR036852">
    <property type="entry name" value="Peptidase_S8/S53_dom_sf"/>
</dbReference>
<comment type="similarity">
    <text evidence="2 8">Belongs to the peptidase S8 family.</text>
</comment>
<name>A0A1R1X0S6_9FUNG</name>
<dbReference type="PANTHER" id="PTHR43806">
    <property type="entry name" value="PEPTIDASE S8"/>
    <property type="match status" value="1"/>
</dbReference>
<dbReference type="Gene3D" id="1.25.40.710">
    <property type="match status" value="1"/>
</dbReference>
<keyword evidence="6 8" id="KW-0378">Hydrolase</keyword>
<dbReference type="GO" id="GO:0005829">
    <property type="term" value="C:cytosol"/>
    <property type="evidence" value="ECO:0007669"/>
    <property type="project" value="TreeGrafter"/>
</dbReference>
<feature type="domain" description="Tripeptidyl-peptidase II first Ig-like" evidence="12">
    <location>
        <begin position="530"/>
        <end position="660"/>
    </location>
</feature>
<dbReference type="Proteomes" id="UP000187283">
    <property type="component" value="Unassembled WGS sequence"/>
</dbReference>
<feature type="region of interest" description="Disordered" evidence="9">
    <location>
        <begin position="1028"/>
        <end position="1051"/>
    </location>
</feature>
<evidence type="ECO:0000256" key="9">
    <source>
        <dbReference type="SAM" id="MobiDB-lite"/>
    </source>
</evidence>
<dbReference type="STRING" id="133412.A0A1R1X0S6"/>
<gene>
    <name evidence="14" type="ORF">AYI70_g11675</name>
</gene>
<organism evidence="14 15">
    <name type="scientific">Smittium culicis</name>
    <dbReference type="NCBI Taxonomy" id="133412"/>
    <lineage>
        <taxon>Eukaryota</taxon>
        <taxon>Fungi</taxon>
        <taxon>Fungi incertae sedis</taxon>
        <taxon>Zoopagomycota</taxon>
        <taxon>Kickxellomycotina</taxon>
        <taxon>Harpellomycetes</taxon>
        <taxon>Harpellales</taxon>
        <taxon>Legeriomycetaceae</taxon>
        <taxon>Smittium</taxon>
    </lineage>
</organism>
<dbReference type="InterPro" id="IPR046939">
    <property type="entry name" value="TPPII_C_sf"/>
</dbReference>
<dbReference type="InterPro" id="IPR046940">
    <property type="entry name" value="TPPII_Ig-like_sf"/>
</dbReference>
<dbReference type="InterPro" id="IPR050131">
    <property type="entry name" value="Peptidase_S8_subtilisin-like"/>
</dbReference>
<keyword evidence="5 8" id="KW-0645">Protease</keyword>
<reference evidence="14 15" key="1">
    <citation type="submission" date="2017-01" db="EMBL/GenBank/DDBJ databases">
        <authorList>
            <person name="Mah S.A."/>
            <person name="Swanson W.J."/>
            <person name="Moy G.W."/>
            <person name="Vacquier V.D."/>
        </authorList>
    </citation>
    <scope>NUCLEOTIDE SEQUENCE [LARGE SCALE GENOMIC DNA]</scope>
    <source>
        <strain evidence="14 15">GSMNP</strain>
    </source>
</reference>
<dbReference type="Gene3D" id="3.40.50.200">
    <property type="entry name" value="Peptidase S8/S53 domain"/>
    <property type="match status" value="2"/>
</dbReference>
<dbReference type="PANTHER" id="PTHR43806:SF14">
    <property type="entry name" value="TRIPEPTIDYL-PEPTIDASE 2"/>
    <property type="match status" value="1"/>
</dbReference>
<dbReference type="OrthoDB" id="10256524at2759"/>
<dbReference type="GO" id="GO:0006508">
    <property type="term" value="P:proteolysis"/>
    <property type="evidence" value="ECO:0007669"/>
    <property type="project" value="UniProtKB-KW"/>
</dbReference>
<evidence type="ECO:0000259" key="10">
    <source>
        <dbReference type="Pfam" id="PF00082"/>
    </source>
</evidence>
<keyword evidence="15" id="KW-1185">Reference proteome</keyword>
<protein>
    <recommendedName>
        <fullName evidence="3">tripeptidyl-peptidase II</fullName>
        <ecNumber evidence="3">3.4.14.10</ecNumber>
    </recommendedName>
</protein>
<dbReference type="Pfam" id="PF21223">
    <property type="entry name" value="TPPII_Ig-like-1"/>
    <property type="match status" value="1"/>
</dbReference>
<feature type="active site" description="Charge relay system" evidence="8">
    <location>
        <position position="274"/>
    </location>
</feature>
<proteinExistence type="inferred from homology"/>
<keyword evidence="4" id="KW-0031">Aminopeptidase</keyword>
<dbReference type="SUPFAM" id="SSF52743">
    <property type="entry name" value="Subtilisin-like"/>
    <property type="match status" value="1"/>
</dbReference>
<dbReference type="Pfam" id="PF12580">
    <property type="entry name" value="TPPII"/>
    <property type="match status" value="1"/>
</dbReference>
<dbReference type="GO" id="GO:0004177">
    <property type="term" value="F:aminopeptidase activity"/>
    <property type="evidence" value="ECO:0007669"/>
    <property type="project" value="UniProtKB-KW"/>
</dbReference>
<comment type="catalytic activity">
    <reaction evidence="1">
        <text>Release of an N-terminal tripeptide from a polypeptide.</text>
        <dbReference type="EC" id="3.4.14.10"/>
    </reaction>
</comment>
<evidence type="ECO:0000259" key="12">
    <source>
        <dbReference type="Pfam" id="PF21223"/>
    </source>
</evidence>
<dbReference type="Pfam" id="PF00082">
    <property type="entry name" value="Peptidase_S8"/>
    <property type="match status" value="1"/>
</dbReference>
<evidence type="ECO:0000256" key="1">
    <source>
        <dbReference type="ARBA" id="ARBA00001910"/>
    </source>
</evidence>
<keyword evidence="7 8" id="KW-0720">Serine protease</keyword>
<evidence type="ECO:0000256" key="8">
    <source>
        <dbReference type="PROSITE-ProRule" id="PRU01240"/>
    </source>
</evidence>